<accession>A0A518HKS4</accession>
<keyword evidence="2" id="KW-1185">Reference proteome</keyword>
<dbReference type="KEGG" id="snep:Enr13x_12590"/>
<evidence type="ECO:0000313" key="2">
    <source>
        <dbReference type="Proteomes" id="UP000319004"/>
    </source>
</evidence>
<dbReference type="RefSeq" id="WP_145385149.1">
    <property type="nucleotide sequence ID" value="NZ_CP037423.1"/>
</dbReference>
<dbReference type="EMBL" id="CP037423">
    <property type="protein sequence ID" value="QDV41420.1"/>
    <property type="molecule type" value="Genomic_DNA"/>
</dbReference>
<proteinExistence type="predicted"/>
<evidence type="ECO:0000313" key="1">
    <source>
        <dbReference type="EMBL" id="QDV41420.1"/>
    </source>
</evidence>
<protein>
    <submittedName>
        <fullName evidence="1">Uncharacterized protein</fullName>
    </submittedName>
</protein>
<dbReference type="Proteomes" id="UP000319004">
    <property type="component" value="Chromosome"/>
</dbReference>
<name>A0A518HKS4_9BACT</name>
<reference evidence="1 2" key="1">
    <citation type="submission" date="2019-03" db="EMBL/GenBank/DDBJ databases">
        <title>Deep-cultivation of Planctomycetes and their phenomic and genomic characterization uncovers novel biology.</title>
        <authorList>
            <person name="Wiegand S."/>
            <person name="Jogler M."/>
            <person name="Boedeker C."/>
            <person name="Pinto D."/>
            <person name="Vollmers J."/>
            <person name="Rivas-Marin E."/>
            <person name="Kohn T."/>
            <person name="Peeters S.H."/>
            <person name="Heuer A."/>
            <person name="Rast P."/>
            <person name="Oberbeckmann S."/>
            <person name="Bunk B."/>
            <person name="Jeske O."/>
            <person name="Meyerdierks A."/>
            <person name="Storesund J.E."/>
            <person name="Kallscheuer N."/>
            <person name="Luecker S."/>
            <person name="Lage O.M."/>
            <person name="Pohl T."/>
            <person name="Merkel B.J."/>
            <person name="Hornburger P."/>
            <person name="Mueller R.-W."/>
            <person name="Bruemmer F."/>
            <person name="Labrenz M."/>
            <person name="Spormann A.M."/>
            <person name="Op den Camp H."/>
            <person name="Overmann J."/>
            <person name="Amann R."/>
            <person name="Jetten M.S.M."/>
            <person name="Mascher T."/>
            <person name="Medema M.H."/>
            <person name="Devos D.P."/>
            <person name="Kaster A.-K."/>
            <person name="Ovreas L."/>
            <person name="Rohde M."/>
            <person name="Galperin M.Y."/>
            <person name="Jogler C."/>
        </authorList>
    </citation>
    <scope>NUCLEOTIDE SEQUENCE [LARGE SCALE GENOMIC DNA]</scope>
    <source>
        <strain evidence="1 2">Enr13</strain>
    </source>
</reference>
<gene>
    <name evidence="1" type="ORF">Enr13x_12590</name>
</gene>
<sequence length="258" mass="28004">MTKATNHPNPMAGILSVGDAAEMLGANPIDVQRVIALGELDDNRNKDGNVVMRGDLERFMGRRAPNLKSLRTRDGWFAHDPTLVQRDEFQRRIRRHAGELAQVTDEQIDAAYKANPRQRPLTFTVAPTKSMRDCFAADSTGTLFARKPSGVPLGVSAMAAVLRDGALREVNRRLGRRGMSKGGVGSRHALEALYESPEAFKGIAEAAKSALTALDVAFHESRKPASAPGEVSILTTVKLSSLSTNFDRHVAMAVDLAF</sequence>
<dbReference type="AlphaFoldDB" id="A0A518HKS4"/>
<organism evidence="1 2">
    <name type="scientific">Stieleria neptunia</name>
    <dbReference type="NCBI Taxonomy" id="2527979"/>
    <lineage>
        <taxon>Bacteria</taxon>
        <taxon>Pseudomonadati</taxon>
        <taxon>Planctomycetota</taxon>
        <taxon>Planctomycetia</taxon>
        <taxon>Pirellulales</taxon>
        <taxon>Pirellulaceae</taxon>
        <taxon>Stieleria</taxon>
    </lineage>
</organism>